<dbReference type="Proteomes" id="UP000051054">
    <property type="component" value="Unassembled WGS sequence"/>
</dbReference>
<organism evidence="2 3">
    <name type="scientific">Ligilactobacillus hayakitensis DSM 18933 = JCM 14209</name>
    <dbReference type="NCBI Taxonomy" id="1423755"/>
    <lineage>
        <taxon>Bacteria</taxon>
        <taxon>Bacillati</taxon>
        <taxon>Bacillota</taxon>
        <taxon>Bacilli</taxon>
        <taxon>Lactobacillales</taxon>
        <taxon>Lactobacillaceae</taxon>
        <taxon>Ligilactobacillus</taxon>
    </lineage>
</organism>
<dbReference type="Pfam" id="PF13274">
    <property type="entry name" value="SocA_Panacea"/>
    <property type="match status" value="1"/>
</dbReference>
<dbReference type="RefSeq" id="WP_025023017.1">
    <property type="nucleotide sequence ID" value="NZ_AZGD01000025.1"/>
</dbReference>
<dbReference type="EMBL" id="AZGD01000025">
    <property type="protein sequence ID" value="KRM19943.1"/>
    <property type="molecule type" value="Genomic_DNA"/>
</dbReference>
<name>A0A0R1WPZ1_9LACO</name>
<proteinExistence type="predicted"/>
<dbReference type="OrthoDB" id="9799173at2"/>
<protein>
    <recommendedName>
        <fullName evidence="1">Antitoxin SocA-like Panacea domain-containing protein</fullName>
    </recommendedName>
</protein>
<evidence type="ECO:0000259" key="1">
    <source>
        <dbReference type="Pfam" id="PF13274"/>
    </source>
</evidence>
<dbReference type="AlphaFoldDB" id="A0A0R1WPZ1"/>
<accession>A0A0R1WPZ1</accession>
<sequence length="173" mass="19992">MNKINIQNPIAVANFVIETANEENNPVTNLKLQKVLFFLQGYCLNKYNTPLIEGDFAKWQYGPVEEDVYREFKTLGSSLLTSPSITLKRTLDGTITLKKERIDLESNILAELKNVVKKIISKQAWELVELTHNHASWNDFKNDIFQRNVQDYSDEEIKECFSDNMTELGIDDE</sequence>
<dbReference type="InterPro" id="IPR025272">
    <property type="entry name" value="SocA_Panacea"/>
</dbReference>
<comment type="caution">
    <text evidence="2">The sequence shown here is derived from an EMBL/GenBank/DDBJ whole genome shotgun (WGS) entry which is preliminary data.</text>
</comment>
<dbReference type="eggNOG" id="COG3600">
    <property type="taxonomic scope" value="Bacteria"/>
</dbReference>
<reference evidence="2 3" key="1">
    <citation type="journal article" date="2015" name="Genome Announc.">
        <title>Expanding the biotechnology potential of lactobacilli through comparative genomics of 213 strains and associated genera.</title>
        <authorList>
            <person name="Sun Z."/>
            <person name="Harris H.M."/>
            <person name="McCann A."/>
            <person name="Guo C."/>
            <person name="Argimon S."/>
            <person name="Zhang W."/>
            <person name="Yang X."/>
            <person name="Jeffery I.B."/>
            <person name="Cooney J.C."/>
            <person name="Kagawa T.F."/>
            <person name="Liu W."/>
            <person name="Song Y."/>
            <person name="Salvetti E."/>
            <person name="Wrobel A."/>
            <person name="Rasinkangas P."/>
            <person name="Parkhill J."/>
            <person name="Rea M.C."/>
            <person name="O'Sullivan O."/>
            <person name="Ritari J."/>
            <person name="Douillard F.P."/>
            <person name="Paul Ross R."/>
            <person name="Yang R."/>
            <person name="Briner A.E."/>
            <person name="Felis G.E."/>
            <person name="de Vos W.M."/>
            <person name="Barrangou R."/>
            <person name="Klaenhammer T.R."/>
            <person name="Caufield P.W."/>
            <person name="Cui Y."/>
            <person name="Zhang H."/>
            <person name="O'Toole P.W."/>
        </authorList>
    </citation>
    <scope>NUCLEOTIDE SEQUENCE [LARGE SCALE GENOMIC DNA]</scope>
    <source>
        <strain evidence="2 3">DSM 18933</strain>
    </source>
</reference>
<evidence type="ECO:0000313" key="3">
    <source>
        <dbReference type="Proteomes" id="UP000051054"/>
    </source>
</evidence>
<evidence type="ECO:0000313" key="2">
    <source>
        <dbReference type="EMBL" id="KRM19943.1"/>
    </source>
</evidence>
<gene>
    <name evidence="2" type="ORF">FC40_GL001242</name>
</gene>
<dbReference type="PATRIC" id="fig|1423755.3.peg.1313"/>
<dbReference type="STRING" id="1423755.FC40_GL001242"/>
<keyword evidence="3" id="KW-1185">Reference proteome</keyword>
<feature type="domain" description="Antitoxin SocA-like Panacea" evidence="1">
    <location>
        <begin position="32"/>
        <end position="137"/>
    </location>
</feature>